<feature type="binding site" evidence="4">
    <location>
        <begin position="28"/>
        <end position="32"/>
    </location>
    <ligand>
        <name>GTP</name>
        <dbReference type="ChEBI" id="CHEBI:37565"/>
    </ligand>
</feature>
<dbReference type="PANTHER" id="PTHR30314:SF3">
    <property type="entry name" value="MITOCHONDRIAL DIVISION PROTEIN FSZA"/>
    <property type="match status" value="1"/>
</dbReference>
<protein>
    <recommendedName>
        <fullName evidence="4 5">Cell division protein FtsZ</fullName>
    </recommendedName>
</protein>
<keyword evidence="2 4" id="KW-0547">Nucleotide-binding</keyword>
<comment type="subunit">
    <text evidence="4">Homodimer. Polymerizes to form a dynamic ring structure in a strictly GTP-dependent manner. Interacts directly with several other division proteins.</text>
</comment>
<dbReference type="GeneID" id="93134614"/>
<feature type="domain" description="Tubulin/FtsZ GTPase" evidence="9">
    <location>
        <begin position="20"/>
        <end position="212"/>
    </location>
</feature>
<dbReference type="SMART" id="SM00864">
    <property type="entry name" value="Tubulin"/>
    <property type="match status" value="1"/>
</dbReference>
<evidence type="ECO:0000256" key="1">
    <source>
        <dbReference type="ARBA" id="ARBA00009690"/>
    </source>
</evidence>
<feature type="binding site" evidence="4">
    <location>
        <position position="194"/>
    </location>
    <ligand>
        <name>GTP</name>
        <dbReference type="ChEBI" id="CHEBI:37565"/>
    </ligand>
</feature>
<feature type="coiled-coil region" evidence="7">
    <location>
        <begin position="533"/>
        <end position="560"/>
    </location>
</feature>
<evidence type="ECO:0000256" key="3">
    <source>
        <dbReference type="ARBA" id="ARBA00023134"/>
    </source>
</evidence>
<sequence length="610" mass="67023">MENISVQGFQFDLPKGNSSIIKVIGVGGGGNNALKHMYERGIHGVDFVICNTDAQTLDNNPVANKVQLGITMTEGLGAGADPEVGEKAAIESIDDIKASMGQNTKMVFITAGMGGGTGTGAAPVIAKVAKEMGILTVGIVTIPFSFEGKRRLEQAELGLEKLRNNVDSLIVINNDKLRQQFGNLGFKSGFSKADEVLTNAAKGMAEVITGYFDVNIDFRDAKSVLQNSGTALMSNGIASGENKAEDAVKKALDSPLLNDNKITGAKNVLLLIRSGNEEVTMDEIGIIMDHIQKEAGHTADIIFGVGSDEELGDSVSVLVIATGFAKEHQKYSGPTEKIVHSLSEDKSAPQIKRESPFKTSEEQVVTSGKDLFRLDDEDDAPRPEFPVNSVERSADRAQFFVEETPTEIQFLDKEDEGFGDQNWKLENDSNEFNLFSFTGEPQAKEGQAQDFQFNGELFEEEEKPVAFTFNFADDRVEVQEPANRIEETQVNEVVEAEVTQTPVEAPSEVTIENITIVEKPYEEEISIVNKAPLNENQLKIEERRNKLKEFNSRFVNTEAENAFETIPAFKRKNINIDGENASDHTINSFFSENKGQMNLRENRFLNKDVD</sequence>
<comment type="function">
    <text evidence="4 6">Essential cell division protein that forms a contractile ring structure (Z ring) at the future cell division site. The regulation of the ring assembly controls the timing and the location of cell division. One of the functions of the FtsZ ring is to recruit other cell division proteins to the septum to produce a new cell wall between the dividing cells. Binds GTP and shows GTPase activity.</text>
</comment>
<feature type="binding site" evidence="4">
    <location>
        <begin position="116"/>
        <end position="118"/>
    </location>
    <ligand>
        <name>GTP</name>
        <dbReference type="ChEBI" id="CHEBI:37565"/>
    </ligand>
</feature>
<keyword evidence="4 6" id="KW-0132">Cell division</keyword>
<evidence type="ECO:0000313" key="12">
    <source>
        <dbReference type="Proteomes" id="UP000595426"/>
    </source>
</evidence>
<evidence type="ECO:0000259" key="10">
    <source>
        <dbReference type="SMART" id="SM00865"/>
    </source>
</evidence>
<dbReference type="KEGG" id="egm:AYC65_16985"/>
<dbReference type="InterPro" id="IPR008280">
    <property type="entry name" value="Tub_FtsZ_C"/>
</dbReference>
<feature type="compositionally biased region" description="Basic and acidic residues" evidence="8">
    <location>
        <begin position="340"/>
        <end position="361"/>
    </location>
</feature>
<dbReference type="InterPro" id="IPR018316">
    <property type="entry name" value="Tubulin/FtsZ_2-layer-sand-dom"/>
</dbReference>
<dbReference type="InterPro" id="IPR024757">
    <property type="entry name" value="FtsZ_C"/>
</dbReference>
<keyword evidence="7" id="KW-0175">Coiled coil</keyword>
<dbReference type="PRINTS" id="PR00423">
    <property type="entry name" value="CELLDVISFTSZ"/>
</dbReference>
<dbReference type="InterPro" id="IPR003008">
    <property type="entry name" value="Tubulin_FtsZ_GTPase"/>
</dbReference>
<evidence type="ECO:0000313" key="11">
    <source>
        <dbReference type="EMBL" id="QQN60317.1"/>
    </source>
</evidence>
<organism evidence="11 12">
    <name type="scientific">Elizabethkingia bruuniana</name>
    <dbReference type="NCBI Taxonomy" id="1756149"/>
    <lineage>
        <taxon>Bacteria</taxon>
        <taxon>Pseudomonadati</taxon>
        <taxon>Bacteroidota</taxon>
        <taxon>Flavobacteriia</taxon>
        <taxon>Flavobacteriales</taxon>
        <taxon>Weeksellaceae</taxon>
        <taxon>Elizabethkingia</taxon>
    </lineage>
</organism>
<dbReference type="AlphaFoldDB" id="A0A7T7V1T4"/>
<dbReference type="SMART" id="SM00865">
    <property type="entry name" value="Tubulin_C"/>
    <property type="match status" value="1"/>
</dbReference>
<dbReference type="PANTHER" id="PTHR30314">
    <property type="entry name" value="CELL DIVISION PROTEIN FTSZ-RELATED"/>
    <property type="match status" value="1"/>
</dbReference>
<dbReference type="GO" id="GO:0003924">
    <property type="term" value="F:GTPase activity"/>
    <property type="evidence" value="ECO:0007669"/>
    <property type="project" value="UniProtKB-UniRule"/>
</dbReference>
<keyword evidence="3 4" id="KW-0342">GTP-binding</keyword>
<evidence type="ECO:0000256" key="5">
    <source>
        <dbReference type="NCBIfam" id="TIGR00065"/>
    </source>
</evidence>
<dbReference type="NCBIfam" id="TIGR00065">
    <property type="entry name" value="ftsZ"/>
    <property type="match status" value="1"/>
</dbReference>
<dbReference type="InterPro" id="IPR036525">
    <property type="entry name" value="Tubulin/FtsZ_GTPase_sf"/>
</dbReference>
<accession>A0A7T7V1T4</accession>
<dbReference type="GO" id="GO:0051258">
    <property type="term" value="P:protein polymerization"/>
    <property type="evidence" value="ECO:0007669"/>
    <property type="project" value="UniProtKB-UniRule"/>
</dbReference>
<dbReference type="SUPFAM" id="SSF55307">
    <property type="entry name" value="Tubulin C-terminal domain-like"/>
    <property type="match status" value="1"/>
</dbReference>
<dbReference type="CDD" id="cd02201">
    <property type="entry name" value="FtsZ_type1"/>
    <property type="match status" value="1"/>
</dbReference>
<reference evidence="11 12" key="1">
    <citation type="submission" date="2020-12" db="EMBL/GenBank/DDBJ databases">
        <title>FDA dAtabase for Regulatory Grade micrObial Sequences (FDA-ARGOS): Supporting development and validation of Infectious Disease Dx tests.</title>
        <authorList>
            <person name="Kerrigan L."/>
            <person name="Long C."/>
            <person name="Tallon L."/>
            <person name="Sadzewicz L."/>
            <person name="Zhao X."/>
            <person name="Boylan J."/>
            <person name="Ott S."/>
            <person name="Bowen H."/>
            <person name="Vavikolanu K."/>
            <person name="Mehta A."/>
            <person name="Aluvathingal J."/>
            <person name="Nadendla S."/>
            <person name="Yan Y."/>
            <person name="Sichtig H."/>
        </authorList>
    </citation>
    <scope>NUCLEOTIDE SEQUENCE [LARGE SCALE GENOMIC DNA]</scope>
    <source>
        <strain evidence="11 12">FDAARGOS_1031</strain>
    </source>
</reference>
<keyword evidence="4 6" id="KW-0131">Cell cycle</keyword>
<feature type="domain" description="Tubulin/FtsZ 2-layer sandwich" evidence="10">
    <location>
        <begin position="214"/>
        <end position="333"/>
    </location>
</feature>
<gene>
    <name evidence="4 11" type="primary">ftsZ</name>
    <name evidence="11" type="ORF">I6H88_06990</name>
</gene>
<dbReference type="GO" id="GO:0005737">
    <property type="term" value="C:cytoplasm"/>
    <property type="evidence" value="ECO:0007669"/>
    <property type="project" value="UniProtKB-SubCell"/>
</dbReference>
<evidence type="ECO:0000256" key="2">
    <source>
        <dbReference type="ARBA" id="ARBA00022741"/>
    </source>
</evidence>
<dbReference type="HAMAP" id="MF_00909">
    <property type="entry name" value="FtsZ"/>
    <property type="match status" value="1"/>
</dbReference>
<dbReference type="PROSITE" id="PS01135">
    <property type="entry name" value="FTSZ_2"/>
    <property type="match status" value="1"/>
</dbReference>
<dbReference type="GO" id="GO:0032153">
    <property type="term" value="C:cell division site"/>
    <property type="evidence" value="ECO:0007669"/>
    <property type="project" value="UniProtKB-UniRule"/>
</dbReference>
<dbReference type="Gene3D" id="3.30.1330.20">
    <property type="entry name" value="Tubulin/FtsZ, C-terminal domain"/>
    <property type="match status" value="1"/>
</dbReference>
<dbReference type="EMBL" id="CP067018">
    <property type="protein sequence ID" value="QQN60317.1"/>
    <property type="molecule type" value="Genomic_DNA"/>
</dbReference>
<name>A0A7T7V1T4_9FLAO</name>
<dbReference type="Pfam" id="PF12327">
    <property type="entry name" value="FtsZ_C"/>
    <property type="match status" value="1"/>
</dbReference>
<feature type="binding site" evidence="4">
    <location>
        <position position="151"/>
    </location>
    <ligand>
        <name>GTP</name>
        <dbReference type="ChEBI" id="CHEBI:37565"/>
    </ligand>
</feature>
<evidence type="ECO:0000259" key="9">
    <source>
        <dbReference type="SMART" id="SM00864"/>
    </source>
</evidence>
<dbReference type="FunFam" id="3.40.50.1440:FF:000001">
    <property type="entry name" value="Cell division protein FtsZ"/>
    <property type="match status" value="1"/>
</dbReference>
<dbReference type="Pfam" id="PF00091">
    <property type="entry name" value="Tubulin"/>
    <property type="match status" value="1"/>
</dbReference>
<dbReference type="OrthoDB" id="9813375at2"/>
<dbReference type="GO" id="GO:0000917">
    <property type="term" value="P:division septum assembly"/>
    <property type="evidence" value="ECO:0007669"/>
    <property type="project" value="UniProtKB-KW"/>
</dbReference>
<dbReference type="GO" id="GO:0043093">
    <property type="term" value="P:FtsZ-dependent cytokinesis"/>
    <property type="evidence" value="ECO:0007669"/>
    <property type="project" value="UniProtKB-UniRule"/>
</dbReference>
<evidence type="ECO:0000256" key="4">
    <source>
        <dbReference type="HAMAP-Rule" id="MF_00909"/>
    </source>
</evidence>
<evidence type="ECO:0000256" key="8">
    <source>
        <dbReference type="SAM" id="MobiDB-lite"/>
    </source>
</evidence>
<dbReference type="GO" id="GO:0005525">
    <property type="term" value="F:GTP binding"/>
    <property type="evidence" value="ECO:0007669"/>
    <property type="project" value="UniProtKB-UniRule"/>
</dbReference>
<dbReference type="SUPFAM" id="SSF52490">
    <property type="entry name" value="Tubulin nucleotide-binding domain-like"/>
    <property type="match status" value="1"/>
</dbReference>
<keyword evidence="12" id="KW-1185">Reference proteome</keyword>
<feature type="region of interest" description="Disordered" evidence="8">
    <location>
        <begin position="340"/>
        <end position="362"/>
    </location>
</feature>
<comment type="similarity">
    <text evidence="1 4 6">Belongs to the FtsZ family.</text>
</comment>
<dbReference type="PROSITE" id="PS01134">
    <property type="entry name" value="FTSZ_1"/>
    <property type="match status" value="1"/>
</dbReference>
<feature type="binding site" evidence="4">
    <location>
        <position position="147"/>
    </location>
    <ligand>
        <name>GTP</name>
        <dbReference type="ChEBI" id="CHEBI:37565"/>
    </ligand>
</feature>
<dbReference type="InterPro" id="IPR020805">
    <property type="entry name" value="Cell_div_FtsZ_CS"/>
</dbReference>
<dbReference type="InterPro" id="IPR045061">
    <property type="entry name" value="FtsZ/CetZ"/>
</dbReference>
<evidence type="ECO:0000256" key="6">
    <source>
        <dbReference type="RuleBase" id="RU000631"/>
    </source>
</evidence>
<dbReference type="InterPro" id="IPR037103">
    <property type="entry name" value="Tubulin/FtsZ-like_C"/>
</dbReference>
<keyword evidence="4 6" id="KW-0717">Septation</keyword>
<dbReference type="Proteomes" id="UP000595426">
    <property type="component" value="Chromosome"/>
</dbReference>
<proteinExistence type="inferred from homology"/>
<evidence type="ECO:0000256" key="7">
    <source>
        <dbReference type="SAM" id="Coils"/>
    </source>
</evidence>
<comment type="subcellular location">
    <subcellularLocation>
        <location evidence="4">Cytoplasm</location>
    </subcellularLocation>
    <text evidence="4">Assembles at midcell at the inner surface of the cytoplasmic membrane.</text>
</comment>
<dbReference type="InterPro" id="IPR000158">
    <property type="entry name" value="Cell_div_FtsZ"/>
</dbReference>
<dbReference type="RefSeq" id="WP_034870866.1">
    <property type="nucleotide sequence ID" value="NZ_CBCSDR010000002.1"/>
</dbReference>
<keyword evidence="4" id="KW-0963">Cytoplasm</keyword>
<dbReference type="Gene3D" id="3.40.50.1440">
    <property type="entry name" value="Tubulin/FtsZ, GTPase domain"/>
    <property type="match status" value="1"/>
</dbReference>